<dbReference type="Pfam" id="PF02108">
    <property type="entry name" value="FliH"/>
    <property type="match status" value="1"/>
</dbReference>
<feature type="domain" description="Flagellar assembly protein FliH/Type III secretion system HrpE" evidence="11">
    <location>
        <begin position="130"/>
        <end position="255"/>
    </location>
</feature>
<dbReference type="Proteomes" id="UP000634667">
    <property type="component" value="Unassembled WGS sequence"/>
</dbReference>
<dbReference type="PANTHER" id="PTHR34982">
    <property type="entry name" value="YOP PROTEINS TRANSLOCATION PROTEIN L"/>
    <property type="match status" value="1"/>
</dbReference>
<evidence type="ECO:0000256" key="3">
    <source>
        <dbReference type="ARBA" id="ARBA00006602"/>
    </source>
</evidence>
<protein>
    <recommendedName>
        <fullName evidence="4">Flagellar assembly protein FliH</fullName>
    </recommendedName>
</protein>
<dbReference type="RefSeq" id="WP_189482886.1">
    <property type="nucleotide sequence ID" value="NZ_BMYR01000007.1"/>
</dbReference>
<comment type="subcellular location">
    <subcellularLocation>
        <location evidence="2">Cytoplasm</location>
    </subcellularLocation>
</comment>
<keyword evidence="13" id="KW-1185">Reference proteome</keyword>
<dbReference type="InterPro" id="IPR018035">
    <property type="entry name" value="Flagellar_FliH/T3SS_HrpE"/>
</dbReference>
<feature type="coiled-coil region" evidence="10">
    <location>
        <begin position="139"/>
        <end position="166"/>
    </location>
</feature>
<dbReference type="PRINTS" id="PR01003">
    <property type="entry name" value="FLGFLIH"/>
</dbReference>
<keyword evidence="12" id="KW-0282">Flagellum</keyword>
<proteinExistence type="inferred from homology"/>
<dbReference type="InterPro" id="IPR000563">
    <property type="entry name" value="Flag_FliH"/>
</dbReference>
<evidence type="ECO:0000313" key="13">
    <source>
        <dbReference type="Proteomes" id="UP000634667"/>
    </source>
</evidence>
<organism evidence="12 13">
    <name type="scientific">Alishewanella tabrizica</name>
    <dbReference type="NCBI Taxonomy" id="671278"/>
    <lineage>
        <taxon>Bacteria</taxon>
        <taxon>Pseudomonadati</taxon>
        <taxon>Pseudomonadota</taxon>
        <taxon>Gammaproteobacteria</taxon>
        <taxon>Alteromonadales</taxon>
        <taxon>Alteromonadaceae</taxon>
        <taxon>Alishewanella</taxon>
    </lineage>
</organism>
<keyword evidence="9" id="KW-1006">Bacterial flagellum protein export</keyword>
<comment type="similarity">
    <text evidence="3">Belongs to the FliH family.</text>
</comment>
<comment type="caution">
    <text evidence="12">The sequence shown here is derived from an EMBL/GenBank/DDBJ whole genome shotgun (WGS) entry which is preliminary data.</text>
</comment>
<comment type="function">
    <text evidence="1">Needed for flagellar regrowth and assembly.</text>
</comment>
<dbReference type="InterPro" id="IPR051472">
    <property type="entry name" value="T3SS_Stator/FliH"/>
</dbReference>
<evidence type="ECO:0000256" key="5">
    <source>
        <dbReference type="ARBA" id="ARBA00022448"/>
    </source>
</evidence>
<keyword evidence="6" id="KW-0963">Cytoplasm</keyword>
<evidence type="ECO:0000256" key="7">
    <source>
        <dbReference type="ARBA" id="ARBA00022795"/>
    </source>
</evidence>
<name>A0ABQ2WMM2_9ALTE</name>
<keyword evidence="7" id="KW-1005">Bacterial flagellum biogenesis</keyword>
<keyword evidence="12" id="KW-0969">Cilium</keyword>
<evidence type="ECO:0000313" key="12">
    <source>
        <dbReference type="EMBL" id="GGW63213.1"/>
    </source>
</evidence>
<dbReference type="EMBL" id="BMYR01000007">
    <property type="protein sequence ID" value="GGW63213.1"/>
    <property type="molecule type" value="Genomic_DNA"/>
</dbReference>
<gene>
    <name evidence="12" type="primary">fliH</name>
    <name evidence="12" type="ORF">GCM10008111_19050</name>
</gene>
<accession>A0ABQ2WMM2</accession>
<evidence type="ECO:0000256" key="10">
    <source>
        <dbReference type="SAM" id="Coils"/>
    </source>
</evidence>
<evidence type="ECO:0000256" key="2">
    <source>
        <dbReference type="ARBA" id="ARBA00004496"/>
    </source>
</evidence>
<keyword evidence="10" id="KW-0175">Coiled coil</keyword>
<dbReference type="NCBIfam" id="NF004270">
    <property type="entry name" value="PRK05687.2-1"/>
    <property type="match status" value="1"/>
</dbReference>
<evidence type="ECO:0000256" key="8">
    <source>
        <dbReference type="ARBA" id="ARBA00022927"/>
    </source>
</evidence>
<dbReference type="SUPFAM" id="SSF160527">
    <property type="entry name" value="V-type ATPase subunit E-like"/>
    <property type="match status" value="1"/>
</dbReference>
<evidence type="ECO:0000256" key="6">
    <source>
        <dbReference type="ARBA" id="ARBA00022490"/>
    </source>
</evidence>
<evidence type="ECO:0000256" key="4">
    <source>
        <dbReference type="ARBA" id="ARBA00016507"/>
    </source>
</evidence>
<reference evidence="13" key="1">
    <citation type="journal article" date="2019" name="Int. J. Syst. Evol. Microbiol.">
        <title>The Global Catalogue of Microorganisms (GCM) 10K type strain sequencing project: providing services to taxonomists for standard genome sequencing and annotation.</title>
        <authorList>
            <consortium name="The Broad Institute Genomics Platform"/>
            <consortium name="The Broad Institute Genome Sequencing Center for Infectious Disease"/>
            <person name="Wu L."/>
            <person name="Ma J."/>
        </authorList>
    </citation>
    <scope>NUCLEOTIDE SEQUENCE [LARGE SCALE GENOMIC DNA]</scope>
    <source>
        <strain evidence="13">KCTC 23723</strain>
    </source>
</reference>
<keyword evidence="12" id="KW-0966">Cell projection</keyword>
<keyword evidence="8" id="KW-0653">Protein transport</keyword>
<evidence type="ECO:0000259" key="11">
    <source>
        <dbReference type="Pfam" id="PF02108"/>
    </source>
</evidence>
<dbReference type="PANTHER" id="PTHR34982:SF1">
    <property type="entry name" value="FLAGELLAR ASSEMBLY PROTEIN FLIH"/>
    <property type="match status" value="1"/>
</dbReference>
<keyword evidence="5" id="KW-0813">Transport</keyword>
<sequence length="268" mass="29640">MNTDPFRYKKPFSPDEAVSDALEAWQTLDLSTETDLKPGQTNALNLRLPPKTLVESSSVAEEPEYKPLTAEDMAQLQQAAYDDGFAEGKEEGFSKGYKEGLEQGQEAGLAQGIAEGKKQGLAAIQPEIENKLGQLTQLIEQLQQPLKGLNEQVEQALSELALAMAKAVIGVEVKTNPKVVLHALQQATAALPLKAEHVIIKLHPDDLTIIREHYTETDLQERQWQLRAEPLLEQGGCVVESEKSSVDRTLTQRLESSLEHFLHHSSED</sequence>
<evidence type="ECO:0000256" key="1">
    <source>
        <dbReference type="ARBA" id="ARBA00003041"/>
    </source>
</evidence>
<evidence type="ECO:0000256" key="9">
    <source>
        <dbReference type="ARBA" id="ARBA00023225"/>
    </source>
</evidence>